<sequence>MKSEMKSEEINNYNNINNNNANYYSNREGDEELYSVPINFKQLISSPLPNPNPSFEIFDSIVPNAFPLPNIVPNLFSMNCIEPISVDQSEEKNLTAEMMMIDSTNNNTKMMMTKRTRSSSSSSLGESIEKRQIRMSKNRESAARSRARKQAYMNELEQKVEKLSHINEKLSNMNAILLQGFITKNILTIIKGEGGRERGRLVGGEDYKAFCSIH</sequence>
<dbReference type="PANTHER" id="PTHR22952">
    <property type="entry name" value="CAMP-RESPONSE ELEMENT BINDING PROTEIN-RELATED"/>
    <property type="match status" value="1"/>
</dbReference>
<dbReference type="GO" id="GO:0005634">
    <property type="term" value="C:nucleus"/>
    <property type="evidence" value="ECO:0007669"/>
    <property type="project" value="UniProtKB-SubCell"/>
</dbReference>
<name>A0A7J6GR06_CANSA</name>
<dbReference type="SUPFAM" id="SSF57959">
    <property type="entry name" value="Leucine zipper domain"/>
    <property type="match status" value="1"/>
</dbReference>
<keyword evidence="3" id="KW-0539">Nucleus</keyword>
<feature type="domain" description="BZIP" evidence="5">
    <location>
        <begin position="128"/>
        <end position="170"/>
    </location>
</feature>
<comment type="caution">
    <text evidence="6">The sequence shown here is derived from an EMBL/GenBank/DDBJ whole genome shotgun (WGS) entry which is preliminary data.</text>
</comment>
<dbReference type="Proteomes" id="UP000583929">
    <property type="component" value="Unassembled WGS sequence"/>
</dbReference>
<dbReference type="InterPro" id="IPR004827">
    <property type="entry name" value="bZIP"/>
</dbReference>
<dbReference type="InterPro" id="IPR046347">
    <property type="entry name" value="bZIP_sf"/>
</dbReference>
<dbReference type="EMBL" id="JAATIQ010000086">
    <property type="protein sequence ID" value="KAF4385365.1"/>
    <property type="molecule type" value="Genomic_DNA"/>
</dbReference>
<comment type="subcellular location">
    <subcellularLocation>
        <location evidence="1">Nucleus</location>
    </subcellularLocation>
</comment>
<dbReference type="AlphaFoldDB" id="A0A7J6GR06"/>
<dbReference type="GO" id="GO:0003700">
    <property type="term" value="F:DNA-binding transcription factor activity"/>
    <property type="evidence" value="ECO:0007669"/>
    <property type="project" value="InterPro"/>
</dbReference>
<dbReference type="PANTHER" id="PTHR22952:SF175">
    <property type="entry name" value="PROTEIN ABSCISIC ACID-INSENSITIVE 5"/>
    <property type="match status" value="1"/>
</dbReference>
<evidence type="ECO:0000256" key="1">
    <source>
        <dbReference type="ARBA" id="ARBA00004123"/>
    </source>
</evidence>
<evidence type="ECO:0000313" key="7">
    <source>
        <dbReference type="Proteomes" id="UP000583929"/>
    </source>
</evidence>
<dbReference type="InterPro" id="IPR043452">
    <property type="entry name" value="BZIP46-like"/>
</dbReference>
<accession>A0A7J6GR06</accession>
<evidence type="ECO:0000256" key="4">
    <source>
        <dbReference type="SAM" id="MobiDB-lite"/>
    </source>
</evidence>
<evidence type="ECO:0000313" key="6">
    <source>
        <dbReference type="EMBL" id="KAF4385365.1"/>
    </source>
</evidence>
<dbReference type="GO" id="GO:0003677">
    <property type="term" value="F:DNA binding"/>
    <property type="evidence" value="ECO:0007669"/>
    <property type="project" value="UniProtKB-KW"/>
</dbReference>
<dbReference type="PROSITE" id="PS00036">
    <property type="entry name" value="BZIP_BASIC"/>
    <property type="match status" value="1"/>
</dbReference>
<dbReference type="SMART" id="SM00338">
    <property type="entry name" value="BRLZ"/>
    <property type="match status" value="1"/>
</dbReference>
<organism evidence="6 7">
    <name type="scientific">Cannabis sativa</name>
    <name type="common">Hemp</name>
    <name type="synonym">Marijuana</name>
    <dbReference type="NCBI Taxonomy" id="3483"/>
    <lineage>
        <taxon>Eukaryota</taxon>
        <taxon>Viridiplantae</taxon>
        <taxon>Streptophyta</taxon>
        <taxon>Embryophyta</taxon>
        <taxon>Tracheophyta</taxon>
        <taxon>Spermatophyta</taxon>
        <taxon>Magnoliopsida</taxon>
        <taxon>eudicotyledons</taxon>
        <taxon>Gunneridae</taxon>
        <taxon>Pentapetalae</taxon>
        <taxon>rosids</taxon>
        <taxon>fabids</taxon>
        <taxon>Rosales</taxon>
        <taxon>Cannabaceae</taxon>
        <taxon>Cannabis</taxon>
    </lineage>
</organism>
<evidence type="ECO:0000256" key="3">
    <source>
        <dbReference type="ARBA" id="ARBA00023242"/>
    </source>
</evidence>
<reference evidence="6 7" key="1">
    <citation type="journal article" date="2020" name="bioRxiv">
        <title>Sequence and annotation of 42 cannabis genomes reveals extensive copy number variation in cannabinoid synthesis and pathogen resistance genes.</title>
        <authorList>
            <person name="Mckernan K.J."/>
            <person name="Helbert Y."/>
            <person name="Kane L.T."/>
            <person name="Ebling H."/>
            <person name="Zhang L."/>
            <person name="Liu B."/>
            <person name="Eaton Z."/>
            <person name="Mclaughlin S."/>
            <person name="Kingan S."/>
            <person name="Baybayan P."/>
            <person name="Concepcion G."/>
            <person name="Jordan M."/>
            <person name="Riva A."/>
            <person name="Barbazuk W."/>
            <person name="Harkins T."/>
        </authorList>
    </citation>
    <scope>NUCLEOTIDE SEQUENCE [LARGE SCALE GENOMIC DNA]</scope>
    <source>
        <strain evidence="7">cv. Jamaican Lion 4</strain>
        <tissue evidence="6">Leaf</tissue>
    </source>
</reference>
<gene>
    <name evidence="6" type="ORF">G4B88_026648</name>
</gene>
<dbReference type="Pfam" id="PF00170">
    <property type="entry name" value="bZIP_1"/>
    <property type="match status" value="1"/>
</dbReference>
<evidence type="ECO:0000256" key="2">
    <source>
        <dbReference type="ARBA" id="ARBA00023125"/>
    </source>
</evidence>
<proteinExistence type="predicted"/>
<dbReference type="PROSITE" id="PS50217">
    <property type="entry name" value="BZIP"/>
    <property type="match status" value="1"/>
</dbReference>
<dbReference type="CDD" id="cd14707">
    <property type="entry name" value="bZIP_plant_BZIP46"/>
    <property type="match status" value="1"/>
</dbReference>
<protein>
    <recommendedName>
        <fullName evidence="5">BZIP domain-containing protein</fullName>
    </recommendedName>
</protein>
<dbReference type="Gene3D" id="1.20.5.170">
    <property type="match status" value="1"/>
</dbReference>
<dbReference type="GO" id="GO:0045893">
    <property type="term" value="P:positive regulation of DNA-templated transcription"/>
    <property type="evidence" value="ECO:0007669"/>
    <property type="project" value="InterPro"/>
</dbReference>
<evidence type="ECO:0000259" key="5">
    <source>
        <dbReference type="PROSITE" id="PS50217"/>
    </source>
</evidence>
<keyword evidence="2" id="KW-0238">DNA-binding</keyword>
<feature type="compositionally biased region" description="Basic and acidic residues" evidence="4">
    <location>
        <begin position="127"/>
        <end position="143"/>
    </location>
</feature>
<feature type="region of interest" description="Disordered" evidence="4">
    <location>
        <begin position="112"/>
        <end position="147"/>
    </location>
</feature>
<keyword evidence="7" id="KW-1185">Reference proteome</keyword>